<sequence>MGANSRGEWGKPIIESKSAFNFDYDKPSVLRGALIVRNSISFRDLKAVRQNMTTTPVRVQVPGLNLQQEIGSSIRYTSATCLTHSVATPSQYYLIKQRYNFIKITGRFFRKKLLKFYINQGGGGYPIPVKPYQPKQNIVNRFTTLVKFFNAIILHKWIDLIKSYPFLAYGLPIIIHLVHDPSNHTDKNIQSVYYSVRGITRDTLNRTDLPT</sequence>
<reference evidence="1 2" key="1">
    <citation type="journal article" date="2023" name="Nucleic Acids Res.">
        <title>The hologenome of Daphnia magna reveals possible DNA methylation and microbiome-mediated evolution of the host genome.</title>
        <authorList>
            <person name="Chaturvedi A."/>
            <person name="Li X."/>
            <person name="Dhandapani V."/>
            <person name="Marshall H."/>
            <person name="Kissane S."/>
            <person name="Cuenca-Cambronero M."/>
            <person name="Asole G."/>
            <person name="Calvet F."/>
            <person name="Ruiz-Romero M."/>
            <person name="Marangio P."/>
            <person name="Guigo R."/>
            <person name="Rago D."/>
            <person name="Mirbahai L."/>
            <person name="Eastwood N."/>
            <person name="Colbourne J.K."/>
            <person name="Zhou J."/>
            <person name="Mallon E."/>
            <person name="Orsini L."/>
        </authorList>
    </citation>
    <scope>NUCLEOTIDE SEQUENCE [LARGE SCALE GENOMIC DNA]</scope>
    <source>
        <strain evidence="1">LRV0_1</strain>
    </source>
</reference>
<dbReference type="EMBL" id="JAOYFB010000005">
    <property type="protein sequence ID" value="KAK4016162.1"/>
    <property type="molecule type" value="Genomic_DNA"/>
</dbReference>
<gene>
    <name evidence="1" type="ORF">OUZ56_031119</name>
</gene>
<organism evidence="1 2">
    <name type="scientific">Daphnia magna</name>
    <dbReference type="NCBI Taxonomy" id="35525"/>
    <lineage>
        <taxon>Eukaryota</taxon>
        <taxon>Metazoa</taxon>
        <taxon>Ecdysozoa</taxon>
        <taxon>Arthropoda</taxon>
        <taxon>Crustacea</taxon>
        <taxon>Branchiopoda</taxon>
        <taxon>Diplostraca</taxon>
        <taxon>Cladocera</taxon>
        <taxon>Anomopoda</taxon>
        <taxon>Daphniidae</taxon>
        <taxon>Daphnia</taxon>
    </lineage>
</organism>
<proteinExistence type="predicted"/>
<comment type="caution">
    <text evidence="1">The sequence shown here is derived from an EMBL/GenBank/DDBJ whole genome shotgun (WGS) entry which is preliminary data.</text>
</comment>
<keyword evidence="2" id="KW-1185">Reference proteome</keyword>
<dbReference type="Proteomes" id="UP001234178">
    <property type="component" value="Unassembled WGS sequence"/>
</dbReference>
<accession>A0ABQ9ZTB3</accession>
<evidence type="ECO:0000313" key="2">
    <source>
        <dbReference type="Proteomes" id="UP001234178"/>
    </source>
</evidence>
<name>A0ABQ9ZTB3_9CRUS</name>
<protein>
    <submittedName>
        <fullName evidence="1">Uncharacterized protein</fullName>
    </submittedName>
</protein>
<evidence type="ECO:0000313" key="1">
    <source>
        <dbReference type="EMBL" id="KAK4016162.1"/>
    </source>
</evidence>